<dbReference type="InterPro" id="IPR039539">
    <property type="entry name" value="Ras_GTPase_bind_prot"/>
</dbReference>
<accession>A0AAD4I399</accession>
<feature type="domain" description="RRM" evidence="4">
    <location>
        <begin position="391"/>
        <end position="462"/>
    </location>
</feature>
<protein>
    <submittedName>
        <fullName evidence="6">Uncharacterized protein</fullName>
    </submittedName>
</protein>
<dbReference type="AlphaFoldDB" id="A0AAD4I399"/>
<feature type="compositionally biased region" description="Low complexity" evidence="3">
    <location>
        <begin position="467"/>
        <end position="476"/>
    </location>
</feature>
<dbReference type="Gene3D" id="3.30.70.330">
    <property type="match status" value="1"/>
</dbReference>
<dbReference type="PROSITE" id="PS50177">
    <property type="entry name" value="NTF2_DOMAIN"/>
    <property type="match status" value="1"/>
</dbReference>
<proteinExistence type="predicted"/>
<feature type="region of interest" description="Disordered" evidence="3">
    <location>
        <begin position="1"/>
        <end position="29"/>
    </location>
</feature>
<dbReference type="SUPFAM" id="SSF54928">
    <property type="entry name" value="RNA-binding domain, RBD"/>
    <property type="match status" value="1"/>
</dbReference>
<feature type="compositionally biased region" description="Pro residues" evidence="3">
    <location>
        <begin position="269"/>
        <end position="292"/>
    </location>
</feature>
<dbReference type="PANTHER" id="PTHR10693">
    <property type="entry name" value="RAS GTPASE-ACTIVATING PROTEIN-BINDING PROTEIN"/>
    <property type="match status" value="1"/>
</dbReference>
<gene>
    <name evidence="6" type="ORF">NEMBOFW57_000827</name>
</gene>
<dbReference type="CDD" id="cd00780">
    <property type="entry name" value="NTF2"/>
    <property type="match status" value="1"/>
</dbReference>
<dbReference type="Pfam" id="PF02136">
    <property type="entry name" value="NTF2"/>
    <property type="match status" value="1"/>
</dbReference>
<dbReference type="GO" id="GO:1990861">
    <property type="term" value="C:Ubp3-Bre5 deubiquitination complex"/>
    <property type="evidence" value="ECO:0007669"/>
    <property type="project" value="TreeGrafter"/>
</dbReference>
<sequence>MATNGNINHHDQYAAPAPTTEAPASADSQGPLPKVEVGWYFVEQYYTTMSKSPERLHLFYGKKAQFVCGREAEVADVSFGRHAIQERIKGMDFQDCKVRISNVDTQGSEENILITVIGEMANKSGEPKKFVQTFVLAQQPSGYFVLNDMLRYINEEVEEEEGEATNEESSAVVEMPAAPEPEAKVDAPAAEDASQEGEAAPLDTEAVAEKLEETAGEEPAATEAPAAEPAAEAQETTKVEEPEAQVDVEQTVEEIAEEEVKKPEEPKDPAPTPAAAPAPVRAPAPAPAPAQPEKPKEPPKPMSWASRVAAAAGAPRPVVPVPKTATPPAPAQPRAPAPAAAQQAAPATQQQESAPAAPAAKEQGNEWQTAETKRQSRAQPAAAAPTEKEGTMAYIKYVTDKVKDEDLKSALTSFGELAYFDINRQKNCAFVEFKTQAGYAAALAANPHTVNGENIVVEQRRPKANAYGGANYNATRGGPGRGGRGGFDGPTRSGSQSGRGGFTGQARGGRGGGPRGGRGASQAGTA</sequence>
<dbReference type="FunFam" id="3.10.450.50:FF:000003">
    <property type="entry name" value="Nuclear transport factor 2 family protein"/>
    <property type="match status" value="1"/>
</dbReference>
<organism evidence="6 7">
    <name type="scientific">Staphylotrichum longicolle</name>
    <dbReference type="NCBI Taxonomy" id="669026"/>
    <lineage>
        <taxon>Eukaryota</taxon>
        <taxon>Fungi</taxon>
        <taxon>Dikarya</taxon>
        <taxon>Ascomycota</taxon>
        <taxon>Pezizomycotina</taxon>
        <taxon>Sordariomycetes</taxon>
        <taxon>Sordariomycetidae</taxon>
        <taxon>Sordariales</taxon>
        <taxon>Chaetomiaceae</taxon>
        <taxon>Staphylotrichum</taxon>
    </lineage>
</organism>
<dbReference type="InterPro" id="IPR018222">
    <property type="entry name" value="Nuclear_transport_factor_2_euk"/>
</dbReference>
<evidence type="ECO:0000313" key="6">
    <source>
        <dbReference type="EMBL" id="KAG7290823.1"/>
    </source>
</evidence>
<dbReference type="GO" id="GO:0005829">
    <property type="term" value="C:cytosol"/>
    <property type="evidence" value="ECO:0007669"/>
    <property type="project" value="TreeGrafter"/>
</dbReference>
<dbReference type="GO" id="GO:0003729">
    <property type="term" value="F:mRNA binding"/>
    <property type="evidence" value="ECO:0007669"/>
    <property type="project" value="TreeGrafter"/>
</dbReference>
<feature type="compositionally biased region" description="Low complexity" evidence="3">
    <location>
        <begin position="305"/>
        <end position="316"/>
    </location>
</feature>
<feature type="compositionally biased region" description="Gly residues" evidence="3">
    <location>
        <begin position="497"/>
        <end position="519"/>
    </location>
</feature>
<dbReference type="GO" id="GO:0034517">
    <property type="term" value="P:ribophagy"/>
    <property type="evidence" value="ECO:0007669"/>
    <property type="project" value="TreeGrafter"/>
</dbReference>
<feature type="region of interest" description="Disordered" evidence="3">
    <location>
        <begin position="467"/>
        <end position="526"/>
    </location>
</feature>
<name>A0AAD4I399_9PEZI</name>
<evidence type="ECO:0000259" key="5">
    <source>
        <dbReference type="PROSITE" id="PS50177"/>
    </source>
</evidence>
<dbReference type="EMBL" id="JAHCVI010000001">
    <property type="protein sequence ID" value="KAG7290823.1"/>
    <property type="molecule type" value="Genomic_DNA"/>
</dbReference>
<feature type="compositionally biased region" description="Low complexity" evidence="3">
    <location>
        <begin position="217"/>
        <end position="234"/>
    </location>
</feature>
<dbReference type="Gene3D" id="3.10.450.50">
    <property type="match status" value="1"/>
</dbReference>
<feature type="compositionally biased region" description="Gly residues" evidence="3">
    <location>
        <begin position="477"/>
        <end position="488"/>
    </location>
</feature>
<evidence type="ECO:0000256" key="3">
    <source>
        <dbReference type="SAM" id="MobiDB-lite"/>
    </source>
</evidence>
<reference evidence="6" key="1">
    <citation type="submission" date="2023-02" db="EMBL/GenBank/DDBJ databases">
        <authorList>
            <person name="Palmer J.M."/>
        </authorList>
    </citation>
    <scope>NUCLEOTIDE SEQUENCE</scope>
    <source>
        <strain evidence="6">FW57</strain>
    </source>
</reference>
<feature type="compositionally biased region" description="Low complexity" evidence="3">
    <location>
        <begin position="337"/>
        <end position="362"/>
    </location>
</feature>
<feature type="compositionally biased region" description="Pro residues" evidence="3">
    <location>
        <begin position="317"/>
        <end position="336"/>
    </location>
</feature>
<dbReference type="InterPro" id="IPR032710">
    <property type="entry name" value="NTF2-like_dom_sf"/>
</dbReference>
<keyword evidence="1 2" id="KW-0694">RNA-binding</keyword>
<evidence type="ECO:0000256" key="2">
    <source>
        <dbReference type="PROSITE-ProRule" id="PRU00176"/>
    </source>
</evidence>
<evidence type="ECO:0000256" key="1">
    <source>
        <dbReference type="ARBA" id="ARBA00022884"/>
    </source>
</evidence>
<dbReference type="InterPro" id="IPR035979">
    <property type="entry name" value="RBD_domain_sf"/>
</dbReference>
<dbReference type="PANTHER" id="PTHR10693:SF20">
    <property type="entry name" value="AT27578P"/>
    <property type="match status" value="1"/>
</dbReference>
<feature type="compositionally biased region" description="Low complexity" evidence="3">
    <location>
        <begin position="14"/>
        <end position="26"/>
    </location>
</feature>
<dbReference type="Proteomes" id="UP001197093">
    <property type="component" value="Unassembled WGS sequence"/>
</dbReference>
<feature type="region of interest" description="Disordered" evidence="3">
    <location>
        <begin position="212"/>
        <end position="390"/>
    </location>
</feature>
<evidence type="ECO:0000313" key="7">
    <source>
        <dbReference type="Proteomes" id="UP001197093"/>
    </source>
</evidence>
<dbReference type="Pfam" id="PF00076">
    <property type="entry name" value="RRM_1"/>
    <property type="match status" value="1"/>
</dbReference>
<dbReference type="InterPro" id="IPR012677">
    <property type="entry name" value="Nucleotide-bd_a/b_plait_sf"/>
</dbReference>
<dbReference type="PROSITE" id="PS50102">
    <property type="entry name" value="RRM"/>
    <property type="match status" value="1"/>
</dbReference>
<dbReference type="SMART" id="SM00360">
    <property type="entry name" value="RRM"/>
    <property type="match status" value="1"/>
</dbReference>
<evidence type="ECO:0000259" key="4">
    <source>
        <dbReference type="PROSITE" id="PS50102"/>
    </source>
</evidence>
<dbReference type="GO" id="GO:1990904">
    <property type="term" value="C:ribonucleoprotein complex"/>
    <property type="evidence" value="ECO:0007669"/>
    <property type="project" value="TreeGrafter"/>
</dbReference>
<dbReference type="InterPro" id="IPR000504">
    <property type="entry name" value="RRM_dom"/>
</dbReference>
<feature type="compositionally biased region" description="Basic and acidic residues" evidence="3">
    <location>
        <begin position="258"/>
        <end position="268"/>
    </location>
</feature>
<feature type="compositionally biased region" description="Acidic residues" evidence="3">
    <location>
        <begin position="242"/>
        <end position="257"/>
    </location>
</feature>
<feature type="domain" description="NTF2" evidence="5">
    <location>
        <begin position="37"/>
        <end position="152"/>
    </location>
</feature>
<comment type="caution">
    <text evidence="6">The sequence shown here is derived from an EMBL/GenBank/DDBJ whole genome shotgun (WGS) entry which is preliminary data.</text>
</comment>
<dbReference type="GO" id="GO:0016579">
    <property type="term" value="P:protein deubiquitination"/>
    <property type="evidence" value="ECO:0007669"/>
    <property type="project" value="TreeGrafter"/>
</dbReference>
<feature type="region of interest" description="Disordered" evidence="3">
    <location>
        <begin position="182"/>
        <end position="201"/>
    </location>
</feature>
<dbReference type="InterPro" id="IPR002075">
    <property type="entry name" value="NTF2_dom"/>
</dbReference>
<dbReference type="SUPFAM" id="SSF54427">
    <property type="entry name" value="NTF2-like"/>
    <property type="match status" value="1"/>
</dbReference>
<keyword evidence="7" id="KW-1185">Reference proteome</keyword>